<dbReference type="Proteomes" id="UP000549457">
    <property type="component" value="Unassembled WGS sequence"/>
</dbReference>
<accession>A0A840SPA7</accession>
<name>A0A840SPA7_9RHOB</name>
<dbReference type="Pfam" id="PF20044">
    <property type="entry name" value="DUF6446"/>
    <property type="match status" value="1"/>
</dbReference>
<evidence type="ECO:0000313" key="2">
    <source>
        <dbReference type="Proteomes" id="UP000549457"/>
    </source>
</evidence>
<dbReference type="EMBL" id="JACHFM010000001">
    <property type="protein sequence ID" value="MBB5221131.1"/>
    <property type="molecule type" value="Genomic_DNA"/>
</dbReference>
<evidence type="ECO:0008006" key="3">
    <source>
        <dbReference type="Google" id="ProtNLM"/>
    </source>
</evidence>
<organism evidence="1 2">
    <name type="scientific">Amaricoccus macauensis</name>
    <dbReference type="NCBI Taxonomy" id="57001"/>
    <lineage>
        <taxon>Bacteria</taxon>
        <taxon>Pseudomonadati</taxon>
        <taxon>Pseudomonadota</taxon>
        <taxon>Alphaproteobacteria</taxon>
        <taxon>Rhodobacterales</taxon>
        <taxon>Paracoccaceae</taxon>
        <taxon>Amaricoccus</taxon>
    </lineage>
</organism>
<protein>
    <recommendedName>
        <fullName evidence="3">Histidine kinase</fullName>
    </recommendedName>
</protein>
<dbReference type="AlphaFoldDB" id="A0A840SPA7"/>
<reference evidence="1 2" key="1">
    <citation type="submission" date="2020-08" db="EMBL/GenBank/DDBJ databases">
        <title>Genomic Encyclopedia of Type Strains, Phase IV (KMG-IV): sequencing the most valuable type-strain genomes for metagenomic binning, comparative biology and taxonomic classification.</title>
        <authorList>
            <person name="Goeker M."/>
        </authorList>
    </citation>
    <scope>NUCLEOTIDE SEQUENCE [LARGE SCALE GENOMIC DNA]</scope>
    <source>
        <strain evidence="1 2">DSM 101730</strain>
    </source>
</reference>
<dbReference type="RefSeq" id="WP_184147532.1">
    <property type="nucleotide sequence ID" value="NZ_JACHFM010000001.1"/>
</dbReference>
<keyword evidence="2" id="KW-1185">Reference proteome</keyword>
<sequence length="145" mass="15701">MSGRRLILGFVGFLVLFAAALVWFQFYAFYERQSGVGALTIDGEVVPVADYQGIDATSSPLKLRACFRIDPAAVATLAPATDATPLVGPFWFHCFDAGRLTDDLAAGRLTAYRIAHDDPAGFDTLIAVAPDGEGYLWRQLNGEIE</sequence>
<proteinExistence type="predicted"/>
<evidence type="ECO:0000313" key="1">
    <source>
        <dbReference type="EMBL" id="MBB5221131.1"/>
    </source>
</evidence>
<comment type="caution">
    <text evidence="1">The sequence shown here is derived from an EMBL/GenBank/DDBJ whole genome shotgun (WGS) entry which is preliminary data.</text>
</comment>
<gene>
    <name evidence="1" type="ORF">HNP73_001052</name>
</gene>
<dbReference type="InterPro" id="IPR045616">
    <property type="entry name" value="DUF6446"/>
</dbReference>